<protein>
    <submittedName>
        <fullName evidence="1">Uncharacterized protein</fullName>
    </submittedName>
</protein>
<name>A0A1M6MJ27_9BACT</name>
<evidence type="ECO:0000313" key="2">
    <source>
        <dbReference type="Proteomes" id="UP000184418"/>
    </source>
</evidence>
<keyword evidence="2" id="KW-1185">Reference proteome</keyword>
<reference evidence="1 2" key="1">
    <citation type="submission" date="2016-11" db="EMBL/GenBank/DDBJ databases">
        <authorList>
            <person name="Jaros S."/>
            <person name="Januszkiewicz K."/>
            <person name="Wedrychowicz H."/>
        </authorList>
    </citation>
    <scope>NUCLEOTIDE SEQUENCE [LARGE SCALE GENOMIC DNA]</scope>
    <source>
        <strain evidence="1 2">DSM 21074</strain>
    </source>
</reference>
<dbReference type="Proteomes" id="UP000184418">
    <property type="component" value="Unassembled WGS sequence"/>
</dbReference>
<dbReference type="AlphaFoldDB" id="A0A1M6MJ27"/>
<evidence type="ECO:0000313" key="1">
    <source>
        <dbReference type="EMBL" id="SHJ83457.1"/>
    </source>
</evidence>
<sequence length="83" mass="8593">MKAFPNPSPSSADTPALSGWLRHGLGGAWLEAAAALVRGRAAEAGTTAPRPQPTALAVVPAPQLSAAEMRCNPFFDLFFTSSL</sequence>
<dbReference type="EMBL" id="FQYN01000013">
    <property type="protein sequence ID" value="SHJ83457.1"/>
    <property type="molecule type" value="Genomic_DNA"/>
</dbReference>
<dbReference type="STRING" id="1121955.SAMN02745146_0291"/>
<gene>
    <name evidence="1" type="ORF">SAMN02745146_0291</name>
</gene>
<dbReference type="RefSeq" id="WP_073112657.1">
    <property type="nucleotide sequence ID" value="NZ_FQYN01000013.1"/>
</dbReference>
<proteinExistence type="predicted"/>
<accession>A0A1M6MJ27</accession>
<organism evidence="1 2">
    <name type="scientific">Hymenobacter daecheongensis DSM 21074</name>
    <dbReference type="NCBI Taxonomy" id="1121955"/>
    <lineage>
        <taxon>Bacteria</taxon>
        <taxon>Pseudomonadati</taxon>
        <taxon>Bacteroidota</taxon>
        <taxon>Cytophagia</taxon>
        <taxon>Cytophagales</taxon>
        <taxon>Hymenobacteraceae</taxon>
        <taxon>Hymenobacter</taxon>
    </lineage>
</organism>